<dbReference type="SUPFAM" id="SSF56317">
    <property type="entry name" value="Carbon-nitrogen hydrolase"/>
    <property type="match status" value="1"/>
</dbReference>
<evidence type="ECO:0000256" key="7">
    <source>
        <dbReference type="ARBA" id="ARBA00023136"/>
    </source>
</evidence>
<comment type="function">
    <text evidence="9">Catalyzes the phospholipid dependent N-acylation of the N-terminal cysteine of apolipoprotein, the last step in lipoprotein maturation.</text>
</comment>
<comment type="caution">
    <text evidence="11">The sequence shown here is derived from an EMBL/GenBank/DDBJ whole genome shotgun (WGS) entry which is preliminary data.</text>
</comment>
<dbReference type="Gene3D" id="3.60.110.10">
    <property type="entry name" value="Carbon-nitrogen hydrolase"/>
    <property type="match status" value="1"/>
</dbReference>
<dbReference type="InterPro" id="IPR036526">
    <property type="entry name" value="C-N_Hydrolase_sf"/>
</dbReference>
<feature type="transmembrane region" description="Helical" evidence="9">
    <location>
        <begin position="192"/>
        <end position="212"/>
    </location>
</feature>
<sequence>MMFSKLSCAVLVSCASLGLFLGTPNPFFHVPGAMLVYPACLFLASRSRAPFRLGWCTGIPGAAAALYWIAVAAHKYGGFPWLLAAPCSILLGAYVALWGGLFCLGASRLSVLSPWRKSVALGLLWFLLEWTRGWFCTGFSWLTLSSGLAAWPVLLQPLSLVGEYGYSGLLAAMTFLLCEGALLCGGGKRRNGAVFFTGGACIAAAIVAFGAWRLSAMPEKLAVEGVPVTATLVQGSVRQDVKWSPEYQKYTLEHYMRLSVEGVRADVDGLAGSGRGPERGELAASMGLSLGKKPDDTLSPALPDFLLWPETAMPFAYPGSPLAGELRAFTRELGIPLLFGAPGVEKRTGSVTELFNRAFLLLPEGDAGHYDKEHLVPFGEYLPPVLDWKIFEPLLQGLGGFTAGGGDHLFSLELEGRGRVDMGMLICYEAIFPELSRRRVAGGAALLLNISNDAWYDYTSAPMQHLQLALMRAVEQGRYVLRATNSGITALLDPLGGIHAMGSGKDGYALFKPGTLTGTALALQSHTPYFYLHPWLPGLALAFFLALSFPALRCGRKRGTLCARWPACTD</sequence>
<dbReference type="HAMAP" id="MF_01148">
    <property type="entry name" value="Lnt"/>
    <property type="match status" value="1"/>
</dbReference>
<evidence type="ECO:0000256" key="9">
    <source>
        <dbReference type="HAMAP-Rule" id="MF_01148"/>
    </source>
</evidence>
<keyword evidence="8 9" id="KW-0012">Acyltransferase</keyword>
<dbReference type="RefSeq" id="WP_304120852.1">
    <property type="nucleotide sequence ID" value="NZ_DYZA01000044.1"/>
</dbReference>
<keyword evidence="7 9" id="KW-0472">Membrane</keyword>
<dbReference type="PROSITE" id="PS50263">
    <property type="entry name" value="CN_HYDROLASE"/>
    <property type="match status" value="1"/>
</dbReference>
<evidence type="ECO:0000256" key="2">
    <source>
        <dbReference type="ARBA" id="ARBA00010065"/>
    </source>
</evidence>
<dbReference type="PANTHER" id="PTHR38686">
    <property type="entry name" value="APOLIPOPROTEIN N-ACYLTRANSFERASE"/>
    <property type="match status" value="1"/>
</dbReference>
<accession>A0A921AV93</accession>
<keyword evidence="5 9" id="KW-0812">Transmembrane</keyword>
<feature type="transmembrane region" description="Helical" evidence="9">
    <location>
        <begin position="82"/>
        <end position="107"/>
    </location>
</feature>
<keyword evidence="4 9" id="KW-0808">Transferase</keyword>
<comment type="similarity">
    <text evidence="2 9">Belongs to the CN hydrolase family. Apolipoprotein N-acyltransferase subfamily.</text>
</comment>
<dbReference type="PANTHER" id="PTHR38686:SF1">
    <property type="entry name" value="APOLIPOPROTEIN N-ACYLTRANSFERASE"/>
    <property type="match status" value="1"/>
</dbReference>
<evidence type="ECO:0000313" key="11">
    <source>
        <dbReference type="EMBL" id="HJD96494.1"/>
    </source>
</evidence>
<evidence type="ECO:0000256" key="5">
    <source>
        <dbReference type="ARBA" id="ARBA00022692"/>
    </source>
</evidence>
<reference evidence="11" key="2">
    <citation type="submission" date="2021-09" db="EMBL/GenBank/DDBJ databases">
        <authorList>
            <person name="Gilroy R."/>
        </authorList>
    </citation>
    <scope>NUCLEOTIDE SEQUENCE</scope>
    <source>
        <strain evidence="11">ChiGjej2B2-19336</strain>
    </source>
</reference>
<gene>
    <name evidence="9 11" type="primary">lnt</name>
    <name evidence="11" type="ORF">K8W16_02455</name>
</gene>
<dbReference type="Proteomes" id="UP000698963">
    <property type="component" value="Unassembled WGS sequence"/>
</dbReference>
<feature type="transmembrane region" description="Helical" evidence="9">
    <location>
        <begin position="529"/>
        <end position="549"/>
    </location>
</feature>
<protein>
    <recommendedName>
        <fullName evidence="9">Apolipoprotein N-acyltransferase</fullName>
        <shortName evidence="9">ALP N-acyltransferase</shortName>
        <ecNumber evidence="9">2.3.1.269</ecNumber>
    </recommendedName>
</protein>
<comment type="subcellular location">
    <subcellularLocation>
        <location evidence="1 9">Cell membrane</location>
        <topology evidence="1 9">Multi-pass membrane protein</topology>
    </subcellularLocation>
</comment>
<dbReference type="InterPro" id="IPR004563">
    <property type="entry name" value="Apolipo_AcylTrfase"/>
</dbReference>
<dbReference type="InterPro" id="IPR045378">
    <property type="entry name" value="LNT_N"/>
</dbReference>
<dbReference type="GO" id="GO:0005886">
    <property type="term" value="C:plasma membrane"/>
    <property type="evidence" value="ECO:0007669"/>
    <property type="project" value="UniProtKB-SubCell"/>
</dbReference>
<feature type="transmembrane region" description="Helical" evidence="9">
    <location>
        <begin position="28"/>
        <end position="44"/>
    </location>
</feature>
<dbReference type="EMBL" id="DYZA01000044">
    <property type="protein sequence ID" value="HJD96494.1"/>
    <property type="molecule type" value="Genomic_DNA"/>
</dbReference>
<reference evidence="11" key="1">
    <citation type="journal article" date="2021" name="PeerJ">
        <title>Extensive microbial diversity within the chicken gut microbiome revealed by metagenomics and culture.</title>
        <authorList>
            <person name="Gilroy R."/>
            <person name="Ravi A."/>
            <person name="Getino M."/>
            <person name="Pursley I."/>
            <person name="Horton D.L."/>
            <person name="Alikhan N.F."/>
            <person name="Baker D."/>
            <person name="Gharbi K."/>
            <person name="Hall N."/>
            <person name="Watson M."/>
            <person name="Adriaenssens E.M."/>
            <person name="Foster-Nyarko E."/>
            <person name="Jarju S."/>
            <person name="Secka A."/>
            <person name="Antonio M."/>
            <person name="Oren A."/>
            <person name="Chaudhuri R.R."/>
            <person name="La Ragione R."/>
            <person name="Hildebrand F."/>
            <person name="Pallen M.J."/>
        </authorList>
    </citation>
    <scope>NUCLEOTIDE SEQUENCE</scope>
    <source>
        <strain evidence="11">ChiGjej2B2-19336</strain>
    </source>
</reference>
<evidence type="ECO:0000313" key="12">
    <source>
        <dbReference type="Proteomes" id="UP000698963"/>
    </source>
</evidence>
<feature type="transmembrane region" description="Helical" evidence="9">
    <location>
        <begin position="119"/>
        <end position="144"/>
    </location>
</feature>
<dbReference type="Pfam" id="PF20154">
    <property type="entry name" value="LNT_N"/>
    <property type="match status" value="1"/>
</dbReference>
<feature type="domain" description="CN hydrolase" evidence="10">
    <location>
        <begin position="233"/>
        <end position="523"/>
    </location>
</feature>
<feature type="transmembrane region" description="Helical" evidence="9">
    <location>
        <begin position="164"/>
        <end position="185"/>
    </location>
</feature>
<keyword evidence="6 9" id="KW-1133">Transmembrane helix</keyword>
<organism evidence="11 12">
    <name type="scientific">Mailhella massiliensis</name>
    <dbReference type="NCBI Taxonomy" id="1903261"/>
    <lineage>
        <taxon>Bacteria</taxon>
        <taxon>Pseudomonadati</taxon>
        <taxon>Thermodesulfobacteriota</taxon>
        <taxon>Desulfovibrionia</taxon>
        <taxon>Desulfovibrionales</taxon>
        <taxon>Desulfovibrionaceae</taxon>
        <taxon>Mailhella</taxon>
    </lineage>
</organism>
<dbReference type="Pfam" id="PF00795">
    <property type="entry name" value="CN_hydrolase"/>
    <property type="match status" value="1"/>
</dbReference>
<evidence type="ECO:0000256" key="8">
    <source>
        <dbReference type="ARBA" id="ARBA00023315"/>
    </source>
</evidence>
<dbReference type="InterPro" id="IPR003010">
    <property type="entry name" value="C-N_Hydrolase"/>
</dbReference>
<comment type="pathway">
    <text evidence="9">Protein modification; lipoprotein biosynthesis (N-acyl transfer).</text>
</comment>
<dbReference type="CDD" id="cd07571">
    <property type="entry name" value="ALP_N-acyl_transferase"/>
    <property type="match status" value="1"/>
</dbReference>
<keyword evidence="3 9" id="KW-1003">Cell membrane</keyword>
<dbReference type="NCBIfam" id="TIGR00546">
    <property type="entry name" value="lnt"/>
    <property type="match status" value="1"/>
</dbReference>
<evidence type="ECO:0000256" key="4">
    <source>
        <dbReference type="ARBA" id="ARBA00022679"/>
    </source>
</evidence>
<evidence type="ECO:0000256" key="3">
    <source>
        <dbReference type="ARBA" id="ARBA00022475"/>
    </source>
</evidence>
<comment type="catalytic activity">
    <reaction evidence="9">
        <text>N-terminal S-1,2-diacyl-sn-glyceryl-L-cysteinyl-[lipoprotein] + a glycerophospholipid = N-acyl-S-1,2-diacyl-sn-glyceryl-L-cysteinyl-[lipoprotein] + a 2-acyl-sn-glycero-3-phospholipid + H(+)</text>
        <dbReference type="Rhea" id="RHEA:48228"/>
        <dbReference type="Rhea" id="RHEA-COMP:14681"/>
        <dbReference type="Rhea" id="RHEA-COMP:14684"/>
        <dbReference type="ChEBI" id="CHEBI:15378"/>
        <dbReference type="ChEBI" id="CHEBI:136912"/>
        <dbReference type="ChEBI" id="CHEBI:140656"/>
        <dbReference type="ChEBI" id="CHEBI:140657"/>
        <dbReference type="ChEBI" id="CHEBI:140660"/>
        <dbReference type="EC" id="2.3.1.269"/>
    </reaction>
</comment>
<feature type="transmembrane region" description="Helical" evidence="9">
    <location>
        <begin position="51"/>
        <end position="70"/>
    </location>
</feature>
<dbReference type="EC" id="2.3.1.269" evidence="9"/>
<evidence type="ECO:0000256" key="1">
    <source>
        <dbReference type="ARBA" id="ARBA00004651"/>
    </source>
</evidence>
<proteinExistence type="inferred from homology"/>
<dbReference type="AlphaFoldDB" id="A0A921AV93"/>
<evidence type="ECO:0000259" key="10">
    <source>
        <dbReference type="PROSITE" id="PS50263"/>
    </source>
</evidence>
<dbReference type="GO" id="GO:0016410">
    <property type="term" value="F:N-acyltransferase activity"/>
    <property type="evidence" value="ECO:0007669"/>
    <property type="project" value="UniProtKB-UniRule"/>
</dbReference>
<name>A0A921AV93_9BACT</name>
<dbReference type="GO" id="GO:0042158">
    <property type="term" value="P:lipoprotein biosynthetic process"/>
    <property type="evidence" value="ECO:0007669"/>
    <property type="project" value="UniProtKB-UniRule"/>
</dbReference>
<evidence type="ECO:0000256" key="6">
    <source>
        <dbReference type="ARBA" id="ARBA00022989"/>
    </source>
</evidence>